<keyword evidence="1" id="KW-0472">Membrane</keyword>
<reference evidence="2" key="1">
    <citation type="submission" date="2014-09" db="EMBL/GenBank/DDBJ databases">
        <authorList>
            <person name="Magalhaes I.L.F."/>
            <person name="Oliveira U."/>
            <person name="Santos F.R."/>
            <person name="Vidigal T.H.D.A."/>
            <person name="Brescovit A.D."/>
            <person name="Santos A.J."/>
        </authorList>
    </citation>
    <scope>NUCLEOTIDE SEQUENCE</scope>
    <source>
        <tissue evidence="2">Shoot tissue taken approximately 20 cm above the soil surface</tissue>
    </source>
</reference>
<proteinExistence type="predicted"/>
<keyword evidence="1" id="KW-1133">Transmembrane helix</keyword>
<organism evidence="2">
    <name type="scientific">Arundo donax</name>
    <name type="common">Giant reed</name>
    <name type="synonym">Donax arundinaceus</name>
    <dbReference type="NCBI Taxonomy" id="35708"/>
    <lineage>
        <taxon>Eukaryota</taxon>
        <taxon>Viridiplantae</taxon>
        <taxon>Streptophyta</taxon>
        <taxon>Embryophyta</taxon>
        <taxon>Tracheophyta</taxon>
        <taxon>Spermatophyta</taxon>
        <taxon>Magnoliopsida</taxon>
        <taxon>Liliopsida</taxon>
        <taxon>Poales</taxon>
        <taxon>Poaceae</taxon>
        <taxon>PACMAD clade</taxon>
        <taxon>Arundinoideae</taxon>
        <taxon>Arundineae</taxon>
        <taxon>Arundo</taxon>
    </lineage>
</organism>
<evidence type="ECO:0000313" key="2">
    <source>
        <dbReference type="EMBL" id="JAE18970.1"/>
    </source>
</evidence>
<evidence type="ECO:0000256" key="1">
    <source>
        <dbReference type="SAM" id="Phobius"/>
    </source>
</evidence>
<feature type="transmembrane region" description="Helical" evidence="1">
    <location>
        <begin position="26"/>
        <end position="50"/>
    </location>
</feature>
<sequence length="64" mass="7130">MAASSLLTTVIGRSHPAVRGDVRAILMWVVIPQSLVPIMALNHASIKLLYQNIQPKVPHQMFLR</sequence>
<name>A0A0A9G1L6_ARUDO</name>
<accession>A0A0A9G1L6</accession>
<dbReference type="AlphaFoldDB" id="A0A0A9G1L6"/>
<keyword evidence="1" id="KW-0812">Transmembrane</keyword>
<reference evidence="2" key="2">
    <citation type="journal article" date="2015" name="Data Brief">
        <title>Shoot transcriptome of the giant reed, Arundo donax.</title>
        <authorList>
            <person name="Barrero R.A."/>
            <person name="Guerrero F.D."/>
            <person name="Moolhuijzen P."/>
            <person name="Goolsby J.A."/>
            <person name="Tidwell J."/>
            <person name="Bellgard S.E."/>
            <person name="Bellgard M.I."/>
        </authorList>
    </citation>
    <scope>NUCLEOTIDE SEQUENCE</scope>
    <source>
        <tissue evidence="2">Shoot tissue taken approximately 20 cm above the soil surface</tissue>
    </source>
</reference>
<dbReference type="EMBL" id="GBRH01178926">
    <property type="protein sequence ID" value="JAE18970.1"/>
    <property type="molecule type" value="Transcribed_RNA"/>
</dbReference>
<protein>
    <submittedName>
        <fullName evidence="2">Uncharacterized protein</fullName>
    </submittedName>
</protein>